<proteinExistence type="inferred from homology"/>
<dbReference type="EMBL" id="AXSB02000003">
    <property type="protein sequence ID" value="ETH33201.1"/>
    <property type="molecule type" value="Genomic_DNA"/>
</dbReference>
<dbReference type="InterPro" id="IPR058163">
    <property type="entry name" value="LysR-type_TF_proteobact-type"/>
</dbReference>
<dbReference type="PANTHER" id="PTHR30537:SF5">
    <property type="entry name" value="HTH-TYPE TRANSCRIPTIONAL ACTIVATOR TTDR-RELATED"/>
    <property type="match status" value="1"/>
</dbReference>
<sequence length="372" mass="41926">MRATTHKRKHTASAMRVCRPAWCCAAKRAFCVIPRWKQTTCFRKHHSKYGTISYSALSPSAMNRLQGMELFVEVARTLSFGRAAENLAIPKSTLSRQVAELERSVGLRLLSRTTRRVELTEAGQLYFERCQRIVAEARIAHEELQNLVETPSGPLRVNMPADFGTDFLSEAFTEFSRRYPEVTFYLDLASPEHAERVFQTCDVSIEIGDLPDSTHIARLLGVLPAHLYASPDYLARHGEPQHPDDLPRHECIQFRAGTGRVTRWPLNSGERHVEITPGNRFSVNSVSMVRNLATLGAGIAILAPMGNVREDIESGRLKRILPDWLAGPFPVYAVTDTRMLPAKTRIFVEFLMERLSNKTLAGQNNPAFLNLR</sequence>
<dbReference type="AlphaFoldDB" id="A0AAI9J6M3"/>
<evidence type="ECO:0000259" key="5">
    <source>
        <dbReference type="PROSITE" id="PS50931"/>
    </source>
</evidence>
<reference evidence="6 7" key="1">
    <citation type="journal article" date="2013" name="Genome Announc.">
        <title>Genome Sequences of 28 Bordetella pertussis U.S. Outbreak Strains Dating from 2010 to 2012.</title>
        <authorList>
            <person name="Harvill E.T."/>
            <person name="Goodfield L.L."/>
            <person name="Ivanov Y."/>
            <person name="Meyer J.A."/>
            <person name="Newth C."/>
            <person name="Cassiday P."/>
            <person name="Tondella M.L."/>
            <person name="Liao P."/>
            <person name="Zimmerman J."/>
            <person name="Meert K."/>
            <person name="Wessel D."/>
            <person name="Berger J."/>
            <person name="Dean J.M."/>
            <person name="Holubkov R."/>
            <person name="Burr J."/>
            <person name="Liu T."/>
            <person name="Brinkac L."/>
            <person name="Kim M."/>
            <person name="Losada L."/>
        </authorList>
    </citation>
    <scope>NUCLEOTIDE SEQUENCE [LARGE SCALE GENOMIC DNA]</scope>
    <source>
        <strain evidence="6 7">CHLA-26</strain>
    </source>
</reference>
<dbReference type="Gene3D" id="3.40.190.290">
    <property type="match status" value="1"/>
</dbReference>
<dbReference type="Pfam" id="PF00126">
    <property type="entry name" value="HTH_1"/>
    <property type="match status" value="1"/>
</dbReference>
<evidence type="ECO:0000256" key="2">
    <source>
        <dbReference type="ARBA" id="ARBA00023015"/>
    </source>
</evidence>
<evidence type="ECO:0000256" key="3">
    <source>
        <dbReference type="ARBA" id="ARBA00023125"/>
    </source>
</evidence>
<dbReference type="GO" id="GO:0003700">
    <property type="term" value="F:DNA-binding transcription factor activity"/>
    <property type="evidence" value="ECO:0007669"/>
    <property type="project" value="InterPro"/>
</dbReference>
<evidence type="ECO:0000313" key="6">
    <source>
        <dbReference type="EMBL" id="ETH33201.1"/>
    </source>
</evidence>
<dbReference type="SUPFAM" id="SSF53850">
    <property type="entry name" value="Periplasmic binding protein-like II"/>
    <property type="match status" value="1"/>
</dbReference>
<organism evidence="6 7">
    <name type="scientific">Bordetella pertussis CHLA-26</name>
    <dbReference type="NCBI Taxonomy" id="1331284"/>
    <lineage>
        <taxon>Bacteria</taxon>
        <taxon>Pseudomonadati</taxon>
        <taxon>Pseudomonadota</taxon>
        <taxon>Betaproteobacteria</taxon>
        <taxon>Burkholderiales</taxon>
        <taxon>Alcaligenaceae</taxon>
        <taxon>Bordetella</taxon>
    </lineage>
</organism>
<dbReference type="Pfam" id="PF03466">
    <property type="entry name" value="LysR_substrate"/>
    <property type="match status" value="1"/>
</dbReference>
<keyword evidence="2" id="KW-0805">Transcription regulation</keyword>
<evidence type="ECO:0000313" key="7">
    <source>
        <dbReference type="Proteomes" id="UP000018679"/>
    </source>
</evidence>
<dbReference type="InterPro" id="IPR000847">
    <property type="entry name" value="LysR_HTH_N"/>
</dbReference>
<dbReference type="InterPro" id="IPR036390">
    <property type="entry name" value="WH_DNA-bd_sf"/>
</dbReference>
<evidence type="ECO:0000256" key="4">
    <source>
        <dbReference type="ARBA" id="ARBA00023163"/>
    </source>
</evidence>
<name>A0AAI9J6M3_BORPT</name>
<gene>
    <name evidence="6" type="ORF">L566_1322</name>
</gene>
<dbReference type="Gene3D" id="1.10.10.10">
    <property type="entry name" value="Winged helix-like DNA-binding domain superfamily/Winged helix DNA-binding domain"/>
    <property type="match status" value="1"/>
</dbReference>
<dbReference type="InterPro" id="IPR036388">
    <property type="entry name" value="WH-like_DNA-bd_sf"/>
</dbReference>
<keyword evidence="4" id="KW-0804">Transcription</keyword>
<evidence type="ECO:0000256" key="1">
    <source>
        <dbReference type="ARBA" id="ARBA00009437"/>
    </source>
</evidence>
<dbReference type="SUPFAM" id="SSF46785">
    <property type="entry name" value="Winged helix' DNA-binding domain"/>
    <property type="match status" value="1"/>
</dbReference>
<comment type="caution">
    <text evidence="6">The sequence shown here is derived from an EMBL/GenBank/DDBJ whole genome shotgun (WGS) entry which is preliminary data.</text>
</comment>
<feature type="domain" description="HTH lysR-type" evidence="5">
    <location>
        <begin position="63"/>
        <end position="120"/>
    </location>
</feature>
<dbReference type="GO" id="GO:0043565">
    <property type="term" value="F:sequence-specific DNA binding"/>
    <property type="evidence" value="ECO:0007669"/>
    <property type="project" value="TreeGrafter"/>
</dbReference>
<dbReference type="InterPro" id="IPR005119">
    <property type="entry name" value="LysR_subst-bd"/>
</dbReference>
<comment type="similarity">
    <text evidence="1">Belongs to the LysR transcriptional regulatory family.</text>
</comment>
<keyword evidence="3" id="KW-0238">DNA-binding</keyword>
<dbReference type="GO" id="GO:0006351">
    <property type="term" value="P:DNA-templated transcription"/>
    <property type="evidence" value="ECO:0007669"/>
    <property type="project" value="TreeGrafter"/>
</dbReference>
<dbReference type="Proteomes" id="UP000018679">
    <property type="component" value="Unassembled WGS sequence"/>
</dbReference>
<dbReference type="PANTHER" id="PTHR30537">
    <property type="entry name" value="HTH-TYPE TRANSCRIPTIONAL REGULATOR"/>
    <property type="match status" value="1"/>
</dbReference>
<accession>A0AAI9J6M3</accession>
<dbReference type="FunFam" id="1.10.10.10:FF:000001">
    <property type="entry name" value="LysR family transcriptional regulator"/>
    <property type="match status" value="1"/>
</dbReference>
<dbReference type="CDD" id="cd08422">
    <property type="entry name" value="PBP2_CrgA_like"/>
    <property type="match status" value="1"/>
</dbReference>
<protein>
    <submittedName>
        <fullName evidence="6">LysR substrate-binding domain protein</fullName>
    </submittedName>
</protein>
<dbReference type="PROSITE" id="PS50931">
    <property type="entry name" value="HTH_LYSR"/>
    <property type="match status" value="1"/>
</dbReference>